<dbReference type="Pfam" id="PF02687">
    <property type="entry name" value="FtsX"/>
    <property type="match status" value="2"/>
</dbReference>
<evidence type="ECO:0000256" key="4">
    <source>
        <dbReference type="ARBA" id="ARBA00022989"/>
    </source>
</evidence>
<feature type="transmembrane region" description="Helical" evidence="6">
    <location>
        <begin position="799"/>
        <end position="821"/>
    </location>
</feature>
<reference evidence="8 9" key="1">
    <citation type="journal article" date="2021" name="Microorganisms">
        <title>Acidisoma silvae sp. nov. and Acidisomacellulosilytica sp. nov., Two Acidophilic Bacteria Isolated from Decaying Wood, Hydrolyzing Cellulose and Producing Poly-3-hydroxybutyrate.</title>
        <authorList>
            <person name="Mieszkin S."/>
            <person name="Pouder E."/>
            <person name="Uroz S."/>
            <person name="Simon-Colin C."/>
            <person name="Alain K."/>
        </authorList>
    </citation>
    <scope>NUCLEOTIDE SEQUENCE [LARGE SCALE GENOMIC DNA]</scope>
    <source>
        <strain evidence="8 9">HW T5.17</strain>
    </source>
</reference>
<feature type="transmembrane region" description="Helical" evidence="6">
    <location>
        <begin position="256"/>
        <end position="279"/>
    </location>
</feature>
<evidence type="ECO:0000256" key="1">
    <source>
        <dbReference type="ARBA" id="ARBA00004651"/>
    </source>
</evidence>
<protein>
    <submittedName>
        <fullName evidence="8">ABC transporter permease</fullName>
    </submittedName>
</protein>
<feature type="domain" description="ABC3 transporter permease C-terminal" evidence="7">
    <location>
        <begin position="717"/>
        <end position="830"/>
    </location>
</feature>
<gene>
    <name evidence="8" type="ORF">ACELLULO517_20625</name>
</gene>
<evidence type="ECO:0000313" key="9">
    <source>
        <dbReference type="Proteomes" id="UP000721844"/>
    </source>
</evidence>
<feature type="domain" description="ABC3 transporter permease C-terminal" evidence="7">
    <location>
        <begin position="263"/>
        <end position="379"/>
    </location>
</feature>
<evidence type="ECO:0000256" key="6">
    <source>
        <dbReference type="SAM" id="Phobius"/>
    </source>
</evidence>
<dbReference type="AlphaFoldDB" id="A0A964E5L6"/>
<keyword evidence="2" id="KW-1003">Cell membrane</keyword>
<dbReference type="PANTHER" id="PTHR30287:SF1">
    <property type="entry name" value="INNER MEMBRANE PROTEIN"/>
    <property type="match status" value="1"/>
</dbReference>
<evidence type="ECO:0000256" key="5">
    <source>
        <dbReference type="ARBA" id="ARBA00023136"/>
    </source>
</evidence>
<keyword evidence="4 6" id="KW-1133">Transmembrane helix</keyword>
<feature type="transmembrane region" description="Helical" evidence="6">
    <location>
        <begin position="766"/>
        <end position="787"/>
    </location>
</feature>
<feature type="transmembrane region" description="Helical" evidence="6">
    <location>
        <begin position="394"/>
        <end position="417"/>
    </location>
</feature>
<dbReference type="GO" id="GO:0005886">
    <property type="term" value="C:plasma membrane"/>
    <property type="evidence" value="ECO:0007669"/>
    <property type="project" value="UniProtKB-SubCell"/>
</dbReference>
<evidence type="ECO:0000313" key="8">
    <source>
        <dbReference type="EMBL" id="MCB8882661.1"/>
    </source>
</evidence>
<keyword evidence="3 6" id="KW-0812">Transmembrane</keyword>
<evidence type="ECO:0000259" key="7">
    <source>
        <dbReference type="Pfam" id="PF02687"/>
    </source>
</evidence>
<name>A0A964E5L6_9PROT</name>
<feature type="transmembrane region" description="Helical" evidence="6">
    <location>
        <begin position="311"/>
        <end position="337"/>
    </location>
</feature>
<dbReference type="RefSeq" id="WP_227309315.1">
    <property type="nucleotide sequence ID" value="NZ_JAESVA010000008.1"/>
</dbReference>
<evidence type="ECO:0000256" key="2">
    <source>
        <dbReference type="ARBA" id="ARBA00022475"/>
    </source>
</evidence>
<keyword evidence="9" id="KW-1185">Reference proteome</keyword>
<dbReference type="Proteomes" id="UP000721844">
    <property type="component" value="Unassembled WGS sequence"/>
</dbReference>
<comment type="subcellular location">
    <subcellularLocation>
        <location evidence="1">Cell membrane</location>
        <topology evidence="1">Multi-pass membrane protein</topology>
    </subcellularLocation>
</comment>
<evidence type="ECO:0000256" key="3">
    <source>
        <dbReference type="ARBA" id="ARBA00022692"/>
    </source>
</evidence>
<accession>A0A964E5L6</accession>
<proteinExistence type="predicted"/>
<feature type="transmembrane region" description="Helical" evidence="6">
    <location>
        <begin position="349"/>
        <end position="373"/>
    </location>
</feature>
<comment type="caution">
    <text evidence="8">The sequence shown here is derived from an EMBL/GenBank/DDBJ whole genome shotgun (WGS) entry which is preliminary data.</text>
</comment>
<feature type="transmembrane region" description="Helical" evidence="6">
    <location>
        <begin position="475"/>
        <end position="493"/>
    </location>
</feature>
<dbReference type="InterPro" id="IPR003838">
    <property type="entry name" value="ABC3_permease_C"/>
</dbReference>
<keyword evidence="5 6" id="KW-0472">Membrane</keyword>
<feature type="transmembrane region" description="Helical" evidence="6">
    <location>
        <begin position="20"/>
        <end position="40"/>
    </location>
</feature>
<sequence length="841" mass="87643">MIRVALRIALRDLRGGTRGLIIVLLCLGVGVASIAGIGSLRAALGQGLAEDGRAILGGDFSLSTSLAPFPAGLSVWLNARGAQVSETVETRSILVAPSGHRLLVAAKVVSPGWPLIGKVTTQPSDQFARLENGPDGRPGLILDPTAAQTLKLHPGDEVTLGGVKLAYRGTITDSPDRIADSRLFGVKAFVSLPALAGSPLVTPGGLVNFNLQAAVPPGASVQATLAALKMQFPHNTWRIRTTGDAAPDLSRFVDQAALFMTLLGLSALLVGGIGVANGVEAWLAARARSIATLRCLGGSARMVSLIHGLQLAILGIPGILAGLMVGAILPALVLPALRDTLPIPHHVGLYLGSLALAGTFGLLVGIIFALGPLRRAAAIPGAALFRAAALPPRVPWRPLSALIHLLLVVLLMALAALSVPRPILALGFCVGAIATLGILRGVAAVLRWLLPHLPKSRNAAVSLALRRLHGPGSPLPLMLMSAGAGLTVLVAVAEIRANLMAEFAGELPQEAPSFYFIDIQPAELPTFEAVVRNTHVVHDLKELPSLRARILAVKGVPVAQFRPKGQNDWPLRTDVGFTYAAKPPTGTQLHTGQWWPDDYLGPPEVSFDARIADAWGIGVGDTLTVSVLGRQFDLKIANLRDIHWQSLGLNFLMIGTPDPFAGAPHTIIATLKADPGQAGTVLAAVTDALPGVTGIDVGQVLQSLKGLLGQIGTAISLVGLVALLAGGLVLVSAIAAERERRIAEAVVLKTLGATRSQIRLSWLTEFAIAGGIAGIAAAILGDLAAAVTIRQVFHTEWHFLPGIMLATILVSIFAMMALGFVSTERVLRQPAAPRLRLENGG</sequence>
<feature type="transmembrane region" description="Helical" evidence="6">
    <location>
        <begin position="707"/>
        <end position="731"/>
    </location>
</feature>
<feature type="transmembrane region" description="Helical" evidence="6">
    <location>
        <begin position="423"/>
        <end position="450"/>
    </location>
</feature>
<dbReference type="InterPro" id="IPR038766">
    <property type="entry name" value="Membrane_comp_ABC_pdt"/>
</dbReference>
<dbReference type="PANTHER" id="PTHR30287">
    <property type="entry name" value="MEMBRANE COMPONENT OF PREDICTED ABC SUPERFAMILY METABOLITE UPTAKE TRANSPORTER"/>
    <property type="match status" value="1"/>
</dbReference>
<dbReference type="EMBL" id="JAESVA010000008">
    <property type="protein sequence ID" value="MCB8882661.1"/>
    <property type="molecule type" value="Genomic_DNA"/>
</dbReference>
<organism evidence="8 9">
    <name type="scientific">Acidisoma cellulosilyticum</name>
    <dbReference type="NCBI Taxonomy" id="2802395"/>
    <lineage>
        <taxon>Bacteria</taxon>
        <taxon>Pseudomonadati</taxon>
        <taxon>Pseudomonadota</taxon>
        <taxon>Alphaproteobacteria</taxon>
        <taxon>Acetobacterales</taxon>
        <taxon>Acidocellaceae</taxon>
        <taxon>Acidisoma</taxon>
    </lineage>
</organism>